<accession>A0AAW2K7L2</accession>
<protein>
    <recommendedName>
        <fullName evidence="3">Ribosomal protein L2</fullName>
    </recommendedName>
</protein>
<evidence type="ECO:0000256" key="1">
    <source>
        <dbReference type="SAM" id="MobiDB-lite"/>
    </source>
</evidence>
<name>A0AAW2K7L2_SESRA</name>
<organism evidence="2">
    <name type="scientific">Sesamum radiatum</name>
    <name type="common">Black benniseed</name>
    <dbReference type="NCBI Taxonomy" id="300843"/>
    <lineage>
        <taxon>Eukaryota</taxon>
        <taxon>Viridiplantae</taxon>
        <taxon>Streptophyta</taxon>
        <taxon>Embryophyta</taxon>
        <taxon>Tracheophyta</taxon>
        <taxon>Spermatophyta</taxon>
        <taxon>Magnoliopsida</taxon>
        <taxon>eudicotyledons</taxon>
        <taxon>Gunneridae</taxon>
        <taxon>Pentapetalae</taxon>
        <taxon>asterids</taxon>
        <taxon>lamiids</taxon>
        <taxon>Lamiales</taxon>
        <taxon>Pedaliaceae</taxon>
        <taxon>Sesamum</taxon>
    </lineage>
</organism>
<sequence length="65" mass="7263">MGDRGRPRNTTHGTAIGFRAVHEGPLAKTSGRGKAPHCGQILRPDRKARRHVGRAVWEHYEMSAY</sequence>
<comment type="caution">
    <text evidence="2">The sequence shown here is derived from an EMBL/GenBank/DDBJ whole genome shotgun (WGS) entry which is preliminary data.</text>
</comment>
<evidence type="ECO:0008006" key="3">
    <source>
        <dbReference type="Google" id="ProtNLM"/>
    </source>
</evidence>
<dbReference type="AlphaFoldDB" id="A0AAW2K7L2"/>
<reference evidence="2" key="1">
    <citation type="submission" date="2020-06" db="EMBL/GenBank/DDBJ databases">
        <authorList>
            <person name="Li T."/>
            <person name="Hu X."/>
            <person name="Zhang T."/>
            <person name="Song X."/>
            <person name="Zhang H."/>
            <person name="Dai N."/>
            <person name="Sheng W."/>
            <person name="Hou X."/>
            <person name="Wei L."/>
        </authorList>
    </citation>
    <scope>NUCLEOTIDE SEQUENCE</scope>
    <source>
        <strain evidence="2">G02</strain>
        <tissue evidence="2">Leaf</tissue>
    </source>
</reference>
<dbReference type="EMBL" id="JACGWJ010000029">
    <property type="protein sequence ID" value="KAL0302930.1"/>
    <property type="molecule type" value="Genomic_DNA"/>
</dbReference>
<gene>
    <name evidence="2" type="ORF">Sradi_6161100</name>
</gene>
<reference evidence="2" key="2">
    <citation type="journal article" date="2024" name="Plant">
        <title>Genomic evolution and insights into agronomic trait innovations of Sesamum species.</title>
        <authorList>
            <person name="Miao H."/>
            <person name="Wang L."/>
            <person name="Qu L."/>
            <person name="Liu H."/>
            <person name="Sun Y."/>
            <person name="Le M."/>
            <person name="Wang Q."/>
            <person name="Wei S."/>
            <person name="Zheng Y."/>
            <person name="Lin W."/>
            <person name="Duan Y."/>
            <person name="Cao H."/>
            <person name="Xiong S."/>
            <person name="Wang X."/>
            <person name="Wei L."/>
            <person name="Li C."/>
            <person name="Ma Q."/>
            <person name="Ju M."/>
            <person name="Zhao R."/>
            <person name="Li G."/>
            <person name="Mu C."/>
            <person name="Tian Q."/>
            <person name="Mei H."/>
            <person name="Zhang T."/>
            <person name="Gao T."/>
            <person name="Zhang H."/>
        </authorList>
    </citation>
    <scope>NUCLEOTIDE SEQUENCE</scope>
    <source>
        <strain evidence="2">G02</strain>
    </source>
</reference>
<feature type="region of interest" description="Disordered" evidence="1">
    <location>
        <begin position="1"/>
        <end position="39"/>
    </location>
</feature>
<proteinExistence type="predicted"/>
<evidence type="ECO:0000313" key="2">
    <source>
        <dbReference type="EMBL" id="KAL0302930.1"/>
    </source>
</evidence>